<keyword evidence="4" id="KW-1185">Reference proteome</keyword>
<protein>
    <submittedName>
        <fullName evidence="3">Ketoreductase</fullName>
    </submittedName>
</protein>
<proteinExistence type="inferred from homology"/>
<name>A0AAJ0ABR9_9PEZI</name>
<reference evidence="3" key="1">
    <citation type="submission" date="2021-06" db="EMBL/GenBank/DDBJ databases">
        <title>Comparative genomics, transcriptomics and evolutionary studies reveal genomic signatures of adaptation to plant cell wall in hemibiotrophic fungi.</title>
        <authorList>
            <consortium name="DOE Joint Genome Institute"/>
            <person name="Baroncelli R."/>
            <person name="Diaz J.F."/>
            <person name="Benocci T."/>
            <person name="Peng M."/>
            <person name="Battaglia E."/>
            <person name="Haridas S."/>
            <person name="Andreopoulos W."/>
            <person name="Labutti K."/>
            <person name="Pangilinan J."/>
            <person name="Floch G.L."/>
            <person name="Makela M.R."/>
            <person name="Henrissat B."/>
            <person name="Grigoriev I.V."/>
            <person name="Crouch J.A."/>
            <person name="De Vries R.P."/>
            <person name="Sukno S.A."/>
            <person name="Thon M.R."/>
        </authorList>
    </citation>
    <scope>NUCLEOTIDE SEQUENCE</scope>
    <source>
        <strain evidence="3">CBS 193.32</strain>
    </source>
</reference>
<evidence type="ECO:0000256" key="1">
    <source>
        <dbReference type="ARBA" id="ARBA00023002"/>
    </source>
</evidence>
<comment type="caution">
    <text evidence="3">The sequence shown here is derived from an EMBL/GenBank/DDBJ whole genome shotgun (WGS) entry which is preliminary data.</text>
</comment>
<keyword evidence="1" id="KW-0560">Oxidoreductase</keyword>
<gene>
    <name evidence="3" type="ORF">BDP55DRAFT_697132</name>
</gene>
<dbReference type="PANTHER" id="PTHR10366">
    <property type="entry name" value="NAD DEPENDENT EPIMERASE/DEHYDRATASE"/>
    <property type="match status" value="1"/>
</dbReference>
<evidence type="ECO:0000313" key="3">
    <source>
        <dbReference type="EMBL" id="KAK1670995.1"/>
    </source>
</evidence>
<comment type="similarity">
    <text evidence="2">Belongs to the NAD(P)-dependent epimerase/dehydratase family. Dihydroflavonol-4-reductase subfamily.</text>
</comment>
<dbReference type="Proteomes" id="UP001224890">
    <property type="component" value="Unassembled WGS sequence"/>
</dbReference>
<accession>A0AAJ0ABR9</accession>
<dbReference type="GeneID" id="85462173"/>
<dbReference type="AlphaFoldDB" id="A0AAJ0ABR9"/>
<dbReference type="EMBL" id="JAHMHR010000051">
    <property type="protein sequence ID" value="KAK1670995.1"/>
    <property type="molecule type" value="Genomic_DNA"/>
</dbReference>
<evidence type="ECO:0000256" key="2">
    <source>
        <dbReference type="ARBA" id="ARBA00023445"/>
    </source>
</evidence>
<dbReference type="InterPro" id="IPR050425">
    <property type="entry name" value="NAD(P)_dehydrat-like"/>
</dbReference>
<dbReference type="GO" id="GO:0016616">
    <property type="term" value="F:oxidoreductase activity, acting on the CH-OH group of donors, NAD or NADP as acceptor"/>
    <property type="evidence" value="ECO:0007669"/>
    <property type="project" value="TreeGrafter"/>
</dbReference>
<dbReference type="InterPro" id="IPR036291">
    <property type="entry name" value="NAD(P)-bd_dom_sf"/>
</dbReference>
<evidence type="ECO:0000313" key="4">
    <source>
        <dbReference type="Proteomes" id="UP001224890"/>
    </source>
</evidence>
<organism evidence="3 4">
    <name type="scientific">Colletotrichum godetiae</name>
    <dbReference type="NCBI Taxonomy" id="1209918"/>
    <lineage>
        <taxon>Eukaryota</taxon>
        <taxon>Fungi</taxon>
        <taxon>Dikarya</taxon>
        <taxon>Ascomycota</taxon>
        <taxon>Pezizomycotina</taxon>
        <taxon>Sordariomycetes</taxon>
        <taxon>Hypocreomycetidae</taxon>
        <taxon>Glomerellales</taxon>
        <taxon>Glomerellaceae</taxon>
        <taxon>Colletotrichum</taxon>
        <taxon>Colletotrichum acutatum species complex</taxon>
    </lineage>
</organism>
<sequence>MHAIKVLLDRGYSVVTTVRNQAKADIISEAFPKHSADKLSFVFVPDVGRPGAFDEAADLIDPAVVGTTKILQAIKAGSPLVNRVVITGSFVSMLDMSKGLWCGHTYEEADWNPITVEQALGSPAGGYAARKTFAEKAAWDFLSDKSPGFTMSIILPPLVFGLVLQRLNSLDFLSESNQVIRSFINGSMEKLIPTIEYPIFADVRDVALCHVRAMEEPEAGNKRFFVASGHYSNRDIIEIIRKRSTKHRHDLPSEHLSGGDMPNAVFAINTQCSVDILGTKCRTLEECIADAIESFVAVESRDTY</sequence>
<dbReference type="SUPFAM" id="SSF51735">
    <property type="entry name" value="NAD(P)-binding Rossmann-fold domains"/>
    <property type="match status" value="1"/>
</dbReference>
<dbReference type="RefSeq" id="XP_060424998.1">
    <property type="nucleotide sequence ID" value="XM_060577647.1"/>
</dbReference>
<dbReference type="Gene3D" id="3.40.50.720">
    <property type="entry name" value="NAD(P)-binding Rossmann-like Domain"/>
    <property type="match status" value="1"/>
</dbReference>
<dbReference type="PANTHER" id="PTHR10366:SF564">
    <property type="entry name" value="STEROL-4-ALPHA-CARBOXYLATE 3-DEHYDROGENASE, DECARBOXYLATING"/>
    <property type="match status" value="1"/>
</dbReference>